<sequence>MRIEDLNIQPITAFEVAGSHLVMVYPSIFQGVTVVFCAKAKNADVVQVIHDCTLCQAYGHKRCPYIKEGIKHFMMYKEKRFSSYNILRRHVPVNPKWKQIPVPTVEVERKGVQENEPVT</sequence>
<evidence type="ECO:0000313" key="1">
    <source>
        <dbReference type="EMBL" id="MFD1362778.1"/>
    </source>
</evidence>
<comment type="caution">
    <text evidence="1">The sequence shown here is derived from an EMBL/GenBank/DDBJ whole genome shotgun (WGS) entry which is preliminary data.</text>
</comment>
<keyword evidence="2" id="KW-1185">Reference proteome</keyword>
<protein>
    <submittedName>
        <fullName evidence="1">Uncharacterized protein</fullName>
    </submittedName>
</protein>
<evidence type="ECO:0000313" key="2">
    <source>
        <dbReference type="Proteomes" id="UP001597178"/>
    </source>
</evidence>
<dbReference type="EMBL" id="JBHTNH010000028">
    <property type="protein sequence ID" value="MFD1362778.1"/>
    <property type="molecule type" value="Genomic_DNA"/>
</dbReference>
<organism evidence="1 2">
    <name type="scientific">Lentibacillus salinarum</name>
    <dbReference type="NCBI Taxonomy" id="446820"/>
    <lineage>
        <taxon>Bacteria</taxon>
        <taxon>Bacillati</taxon>
        <taxon>Bacillota</taxon>
        <taxon>Bacilli</taxon>
        <taxon>Bacillales</taxon>
        <taxon>Bacillaceae</taxon>
        <taxon>Lentibacillus</taxon>
    </lineage>
</organism>
<name>A0ABW3ZX21_9BACI</name>
<proteinExistence type="predicted"/>
<dbReference type="RefSeq" id="WP_382401658.1">
    <property type="nucleotide sequence ID" value="NZ_JBHTNH010000028.1"/>
</dbReference>
<dbReference type="Proteomes" id="UP001597178">
    <property type="component" value="Unassembled WGS sequence"/>
</dbReference>
<gene>
    <name evidence="1" type="ORF">ACFQ4A_14045</name>
</gene>
<accession>A0ABW3ZX21</accession>
<reference evidence="2" key="1">
    <citation type="journal article" date="2019" name="Int. J. Syst. Evol. Microbiol.">
        <title>The Global Catalogue of Microorganisms (GCM) 10K type strain sequencing project: providing services to taxonomists for standard genome sequencing and annotation.</title>
        <authorList>
            <consortium name="The Broad Institute Genomics Platform"/>
            <consortium name="The Broad Institute Genome Sequencing Center for Infectious Disease"/>
            <person name="Wu L."/>
            <person name="Ma J."/>
        </authorList>
    </citation>
    <scope>NUCLEOTIDE SEQUENCE [LARGE SCALE GENOMIC DNA]</scope>
    <source>
        <strain evidence="2">CCUG 54822</strain>
    </source>
</reference>